<name>Q1N1V5_9GAMM</name>
<sequence length="82" mass="9573">MPKLALYYYDQCPFCQMVLSVLNKTQLEVEMRNTLTNPQNRQDLISGGGRSMVPCLRIEQDNGDVHWMYESRDIAQYLKSLN</sequence>
<dbReference type="SUPFAM" id="SSF52833">
    <property type="entry name" value="Thioredoxin-like"/>
    <property type="match status" value="1"/>
</dbReference>
<dbReference type="InterPro" id="IPR004045">
    <property type="entry name" value="Glutathione_S-Trfase_N"/>
</dbReference>
<dbReference type="PROSITE" id="PS51354">
    <property type="entry name" value="GLUTAREDOXIN_2"/>
    <property type="match status" value="1"/>
</dbReference>
<protein>
    <submittedName>
        <fullName evidence="2">Putative glutaredoxin</fullName>
    </submittedName>
</protein>
<dbReference type="InterPro" id="IPR036249">
    <property type="entry name" value="Thioredoxin-like_sf"/>
</dbReference>
<keyword evidence="3" id="KW-1185">Reference proteome</keyword>
<dbReference type="EMBL" id="AAQH01000009">
    <property type="protein sequence ID" value="EAT12176.1"/>
    <property type="molecule type" value="Genomic_DNA"/>
</dbReference>
<gene>
    <name evidence="2" type="ORF">RED65_04100</name>
</gene>
<dbReference type="InterPro" id="IPR011767">
    <property type="entry name" value="GLR_AS"/>
</dbReference>
<evidence type="ECO:0000313" key="2">
    <source>
        <dbReference type="EMBL" id="EAT12176.1"/>
    </source>
</evidence>
<dbReference type="Proteomes" id="UP000004263">
    <property type="component" value="Unassembled WGS sequence"/>
</dbReference>
<reference evidence="2 3" key="1">
    <citation type="submission" date="2006-03" db="EMBL/GenBank/DDBJ databases">
        <authorList>
            <person name="Pinhassi J."/>
            <person name="Pedros-Alio C."/>
            <person name="Ferriera S."/>
            <person name="Johnson J."/>
            <person name="Kravitz S."/>
            <person name="Halpern A."/>
            <person name="Remington K."/>
            <person name="Beeson K."/>
            <person name="Tran B."/>
            <person name="Rogers Y.-H."/>
            <person name="Friedman R."/>
            <person name="Venter J.C."/>
        </authorList>
    </citation>
    <scope>NUCLEOTIDE SEQUENCE [LARGE SCALE GENOMIC DNA]</scope>
    <source>
        <strain evidence="2 3">RED65</strain>
    </source>
</reference>
<dbReference type="PROSITE" id="PS50404">
    <property type="entry name" value="GST_NTER"/>
    <property type="match status" value="1"/>
</dbReference>
<feature type="domain" description="GST N-terminal" evidence="1">
    <location>
        <begin position="2"/>
        <end position="82"/>
    </location>
</feature>
<dbReference type="RefSeq" id="WP_007016272.1">
    <property type="nucleotide sequence ID" value="NZ_AAQH01000009.1"/>
</dbReference>
<dbReference type="OrthoDB" id="9793736at2"/>
<evidence type="ECO:0000313" key="3">
    <source>
        <dbReference type="Proteomes" id="UP000004263"/>
    </source>
</evidence>
<dbReference type="Gene3D" id="3.40.30.10">
    <property type="entry name" value="Glutaredoxin"/>
    <property type="match status" value="1"/>
</dbReference>
<evidence type="ECO:0000259" key="1">
    <source>
        <dbReference type="PROSITE" id="PS50404"/>
    </source>
</evidence>
<dbReference type="HOGENOM" id="CLU_026126_8_0_6"/>
<dbReference type="Pfam" id="PF13417">
    <property type="entry name" value="GST_N_3"/>
    <property type="match status" value="1"/>
</dbReference>
<dbReference type="PROSITE" id="PS00195">
    <property type="entry name" value="GLUTAREDOXIN_1"/>
    <property type="match status" value="1"/>
</dbReference>
<comment type="caution">
    <text evidence="2">The sequence shown here is derived from an EMBL/GenBank/DDBJ whole genome shotgun (WGS) entry which is preliminary data.</text>
</comment>
<proteinExistence type="predicted"/>
<accession>Q1N1V5</accession>
<dbReference type="STRING" id="207949.RED65_04100"/>
<dbReference type="AlphaFoldDB" id="Q1N1V5"/>
<organism evidence="2 3">
    <name type="scientific">Bermanella marisrubri</name>
    <dbReference type="NCBI Taxonomy" id="207949"/>
    <lineage>
        <taxon>Bacteria</taxon>
        <taxon>Pseudomonadati</taxon>
        <taxon>Pseudomonadota</taxon>
        <taxon>Gammaproteobacteria</taxon>
        <taxon>Oceanospirillales</taxon>
        <taxon>Oceanospirillaceae</taxon>
        <taxon>Bermanella</taxon>
    </lineage>
</organism>